<keyword evidence="11" id="KW-1185">Reference proteome</keyword>
<dbReference type="SUPFAM" id="SSF56645">
    <property type="entry name" value="Acyl-CoA dehydrogenase NM domain-like"/>
    <property type="match status" value="1"/>
</dbReference>
<dbReference type="InterPro" id="IPR006091">
    <property type="entry name" value="Acyl-CoA_Oxase/DH_mid-dom"/>
</dbReference>
<dbReference type="InterPro" id="IPR052161">
    <property type="entry name" value="Mycobact_Acyl-CoA_DH"/>
</dbReference>
<evidence type="ECO:0000259" key="7">
    <source>
        <dbReference type="Pfam" id="PF00441"/>
    </source>
</evidence>
<dbReference type="InterPro" id="IPR046373">
    <property type="entry name" value="Acyl-CoA_Oxase/DH_mid-dom_sf"/>
</dbReference>
<dbReference type="Proteomes" id="UP000198507">
    <property type="component" value="Unassembled WGS sequence"/>
</dbReference>
<accession>A0A1I0CLN0</accession>
<evidence type="ECO:0000313" key="10">
    <source>
        <dbReference type="EMBL" id="SET20373.1"/>
    </source>
</evidence>
<dbReference type="InterPro" id="IPR036250">
    <property type="entry name" value="AcylCo_DH-like_C"/>
</dbReference>
<evidence type="ECO:0000256" key="6">
    <source>
        <dbReference type="RuleBase" id="RU362125"/>
    </source>
</evidence>
<sequence length="386" mass="41602">MSSSLTLAPAPPSQAAEEVRAQVREFLAEELAAGTFTTHVDTWLSGVDPAFSRKLGERGWLGMTWPKQYGGHERSAMERYAVTEELLAAGAPVAAHWIADRQSGPNLLRYGTEEQRREILPRIAAGECYFVIGMSEPDSGSDLASIRTRAARNGNGDWVVNGAKVWTSNAHFSHYGIVLVRTSPADPASRHAGLSQLLVDLSLPGITINPIRILDGGHHFNEVVFEDVVVPGDMLLGEKGAGWHQVTAELAFERSGPERFLSTYPLLAEFARRAGDTGDAAQLATLGRLSARLLALRQLSLRIAAALDRGELPDIPAALVKDVGTTFEADVVDEIRRVVEVTVSLESPDPLGRALAEAQLHAPGYTLRGGTNEILRGIVARGLGLR</sequence>
<evidence type="ECO:0000313" key="11">
    <source>
        <dbReference type="Proteomes" id="UP000198507"/>
    </source>
</evidence>
<name>A0A1I0CLN0_9ACTN</name>
<keyword evidence="4 6" id="KW-0274">FAD</keyword>
<evidence type="ECO:0000259" key="9">
    <source>
        <dbReference type="Pfam" id="PF02771"/>
    </source>
</evidence>
<dbReference type="Pfam" id="PF02771">
    <property type="entry name" value="Acyl-CoA_dh_N"/>
    <property type="match status" value="1"/>
</dbReference>
<evidence type="ECO:0000256" key="1">
    <source>
        <dbReference type="ARBA" id="ARBA00001974"/>
    </source>
</evidence>
<dbReference type="PANTHER" id="PTHR43292">
    <property type="entry name" value="ACYL-COA DEHYDROGENASE"/>
    <property type="match status" value="1"/>
</dbReference>
<dbReference type="GO" id="GO:0003995">
    <property type="term" value="F:acyl-CoA dehydrogenase activity"/>
    <property type="evidence" value="ECO:0007669"/>
    <property type="project" value="InterPro"/>
</dbReference>
<dbReference type="InterPro" id="IPR006089">
    <property type="entry name" value="Acyl-CoA_DH_CS"/>
</dbReference>
<dbReference type="Gene3D" id="2.40.110.10">
    <property type="entry name" value="Butyryl-CoA Dehydrogenase, subunit A, domain 2"/>
    <property type="match status" value="1"/>
</dbReference>
<dbReference type="InterPro" id="IPR009075">
    <property type="entry name" value="AcylCo_DH/oxidase_C"/>
</dbReference>
<evidence type="ECO:0000259" key="8">
    <source>
        <dbReference type="Pfam" id="PF02770"/>
    </source>
</evidence>
<dbReference type="GO" id="GO:0005886">
    <property type="term" value="C:plasma membrane"/>
    <property type="evidence" value="ECO:0007669"/>
    <property type="project" value="TreeGrafter"/>
</dbReference>
<evidence type="ECO:0000256" key="5">
    <source>
        <dbReference type="ARBA" id="ARBA00023002"/>
    </source>
</evidence>
<dbReference type="Pfam" id="PF00441">
    <property type="entry name" value="Acyl-CoA_dh_1"/>
    <property type="match status" value="1"/>
</dbReference>
<evidence type="ECO:0000256" key="2">
    <source>
        <dbReference type="ARBA" id="ARBA00009347"/>
    </source>
</evidence>
<dbReference type="OrthoDB" id="9770681at2"/>
<dbReference type="RefSeq" id="WP_091442119.1">
    <property type="nucleotide sequence ID" value="NZ_FOIE01000003.1"/>
</dbReference>
<dbReference type="InterPro" id="IPR013786">
    <property type="entry name" value="AcylCoA_DH/ox_N"/>
</dbReference>
<dbReference type="Gene3D" id="1.10.540.10">
    <property type="entry name" value="Acyl-CoA dehydrogenase/oxidase, N-terminal domain"/>
    <property type="match status" value="1"/>
</dbReference>
<keyword evidence="5 6" id="KW-0560">Oxidoreductase</keyword>
<evidence type="ECO:0000256" key="3">
    <source>
        <dbReference type="ARBA" id="ARBA00022630"/>
    </source>
</evidence>
<dbReference type="InterPro" id="IPR037069">
    <property type="entry name" value="AcylCoA_DH/ox_N_sf"/>
</dbReference>
<protein>
    <submittedName>
        <fullName evidence="10">Acyl-CoA dehydrogenase</fullName>
    </submittedName>
</protein>
<dbReference type="EMBL" id="FOIE01000003">
    <property type="protein sequence ID" value="SET20373.1"/>
    <property type="molecule type" value="Genomic_DNA"/>
</dbReference>
<dbReference type="FunFam" id="2.40.110.10:FF:000011">
    <property type="entry name" value="Acyl-CoA dehydrogenase FadE34"/>
    <property type="match status" value="1"/>
</dbReference>
<dbReference type="InterPro" id="IPR009100">
    <property type="entry name" value="AcylCoA_DH/oxidase_NM_dom_sf"/>
</dbReference>
<gene>
    <name evidence="10" type="ORF">SAMN04488546_1647</name>
</gene>
<comment type="cofactor">
    <cofactor evidence="1 6">
        <name>FAD</name>
        <dbReference type="ChEBI" id="CHEBI:57692"/>
    </cofactor>
</comment>
<dbReference type="PROSITE" id="PS00072">
    <property type="entry name" value="ACYL_COA_DH_1"/>
    <property type="match status" value="1"/>
</dbReference>
<reference evidence="11" key="1">
    <citation type="submission" date="2016-10" db="EMBL/GenBank/DDBJ databases">
        <authorList>
            <person name="Varghese N."/>
            <person name="Submissions S."/>
        </authorList>
    </citation>
    <scope>NUCLEOTIDE SEQUENCE [LARGE SCALE GENOMIC DNA]</scope>
    <source>
        <strain evidence="11">DSM 44209</strain>
    </source>
</reference>
<evidence type="ECO:0000256" key="4">
    <source>
        <dbReference type="ARBA" id="ARBA00022827"/>
    </source>
</evidence>
<dbReference type="AlphaFoldDB" id="A0A1I0CLN0"/>
<feature type="domain" description="Acyl-CoA oxidase/dehydrogenase middle" evidence="8">
    <location>
        <begin position="132"/>
        <end position="228"/>
    </location>
</feature>
<organism evidence="10 11">
    <name type="scientific">Geodermatophilus poikilotrophus</name>
    <dbReference type="NCBI Taxonomy" id="1333667"/>
    <lineage>
        <taxon>Bacteria</taxon>
        <taxon>Bacillati</taxon>
        <taxon>Actinomycetota</taxon>
        <taxon>Actinomycetes</taxon>
        <taxon>Geodermatophilales</taxon>
        <taxon>Geodermatophilaceae</taxon>
        <taxon>Geodermatophilus</taxon>
    </lineage>
</organism>
<dbReference type="SUPFAM" id="SSF47203">
    <property type="entry name" value="Acyl-CoA dehydrogenase C-terminal domain-like"/>
    <property type="match status" value="1"/>
</dbReference>
<dbReference type="Gene3D" id="1.20.140.10">
    <property type="entry name" value="Butyryl-CoA Dehydrogenase, subunit A, domain 3"/>
    <property type="match status" value="1"/>
</dbReference>
<proteinExistence type="inferred from homology"/>
<feature type="domain" description="Acyl-CoA dehydrogenase/oxidase N-terminal" evidence="9">
    <location>
        <begin position="15"/>
        <end position="127"/>
    </location>
</feature>
<dbReference type="Pfam" id="PF02770">
    <property type="entry name" value="Acyl-CoA_dh_M"/>
    <property type="match status" value="1"/>
</dbReference>
<keyword evidence="3 6" id="KW-0285">Flavoprotein</keyword>
<comment type="similarity">
    <text evidence="2 6">Belongs to the acyl-CoA dehydrogenase family.</text>
</comment>
<dbReference type="GO" id="GO:0050660">
    <property type="term" value="F:flavin adenine dinucleotide binding"/>
    <property type="evidence" value="ECO:0007669"/>
    <property type="project" value="InterPro"/>
</dbReference>
<dbReference type="PANTHER" id="PTHR43292:SF4">
    <property type="entry name" value="ACYL-COA DEHYDROGENASE FADE34"/>
    <property type="match status" value="1"/>
</dbReference>
<feature type="domain" description="Acyl-CoA dehydrogenase/oxidase C-terminal" evidence="7">
    <location>
        <begin position="284"/>
        <end position="383"/>
    </location>
</feature>